<feature type="domain" description="AIG1-type G" evidence="7">
    <location>
        <begin position="479"/>
        <end position="693"/>
    </location>
</feature>
<keyword evidence="5" id="KW-0342">GTP-binding</keyword>
<dbReference type="FunFam" id="3.40.50.300:FF:000840">
    <property type="entry name" value="Immune-associated nucleotide-binding protein 9"/>
    <property type="match status" value="1"/>
</dbReference>
<reference evidence="8" key="1">
    <citation type="submission" date="2020-05" db="UniProtKB">
        <authorList>
            <consortium name="EnsemblMetazoa"/>
        </authorList>
    </citation>
    <scope>IDENTIFICATION</scope>
    <source>
        <strain evidence="8">BB02</strain>
    </source>
</reference>
<accession>A0A2C9JFR2</accession>
<evidence type="ECO:0000256" key="3">
    <source>
        <dbReference type="ARBA" id="ARBA00022729"/>
    </source>
</evidence>
<feature type="coiled-coil region" evidence="6">
    <location>
        <begin position="732"/>
        <end position="759"/>
    </location>
</feature>
<gene>
    <name evidence="8" type="primary">106051374</name>
</gene>
<dbReference type="VEuPathDB" id="VectorBase:BGLAX_050148"/>
<sequence>MDCNIPYHPGLLLGRSVDMKRLQLGYMLVDEEVRPICPTVRFTTSQFTYVHSLKDICDILSIPPEYALKVKARKITDEVVKACLDAIGNRDSSFSVIFKISFLQQKHYLPSNAVTSRQNSNKEEATKNSLLAAAIADLDSINLCRSIQDFGTHWVKALEVGNEMITIMKISCEDSEKFTKLDNKIRQSLKAHKGPITSEVLMSLLNFAKEVDKKLSKKHYKDVQLQIQYCCFEGLPNYPASITGMVKAIESFMDICTGWTEKHRYTEECQLGSNLMTLRSGVDVEEKSTLQSMRNAFQSFVSGAGGNDVKASAVEYHPSGEGSVDFDDIENDGHESFVVLDNQNLQTFYYLRATLQTFDNETAFTDSRSYSSLALSQYPEATYNLFEKIYNGLCDCDEAVERIQKFLASKQFLDDVRVVEGNKVLKKIQTIHLAVHDAVHNLDLVSLPSESSLQDVLNVNALEIVENFIETVTSILPPGSDLDLLMIGKTGHGKSSTGNSILGKDKFAASSDNISVTTRTSVGWVNIDGRTIKVVDTPGVCDTNLEEEEDSIEMAIKSISDAIANCPDGFHALLLIIRFGIRMTTEERKAIGLLKCVLGEDVIKSNSICVITYGDNFELEMSKSKTTFEEWCRNQRGFLGDLFQECKYRCVLFNNKAEDAKAKKSQLIELVAKVDSLKGNGTRYTNAIFQFAQNVRSKIIAEKQVPQVSEDMVRDIQMIIVHLNGMIGNTSQSHYKEELSRLKERVDNLNNRVSEAEAGQFGKLVDTIFELASTIHSKMDEIADRPAPDTPDNALDQTVEQEIGNGQVVNQEDTSTDNTFLDRFRGELQGYYDTEISPQNSMVNEMVSEKVKEQVQQEHQCFSGDSTVCLSTGEQITLSKLRIGDKVLCRNSNGQLGFETVYMFGHQDAQVFSNFVVLETLNSQVYLTDKHYIYCEREGEERCLAAKDVNTGDSLLFVSGDNLTQSTVLRVGYERKQGLFAPFTNSGTIVVDGLLASCYVNVLQPQSCHGWLWPMRQLYKLSPGTLAYLNGSSSNQPIPKWARAFTKLL</sequence>
<dbReference type="InterPro" id="IPR003587">
    <property type="entry name" value="Hint_dom_N"/>
</dbReference>
<evidence type="ECO:0000313" key="8">
    <source>
        <dbReference type="EnsemblMetazoa" id="BGLB001869-PB"/>
    </source>
</evidence>
<dbReference type="PRINTS" id="PR00632">
    <property type="entry name" value="SONICHHOG"/>
</dbReference>
<dbReference type="Gene3D" id="3.40.50.300">
    <property type="entry name" value="P-loop containing nucleotide triphosphate hydrolases"/>
    <property type="match status" value="1"/>
</dbReference>
<dbReference type="InterPro" id="IPR001767">
    <property type="entry name" value="Hedgehog_Hint"/>
</dbReference>
<dbReference type="EnsemblMetazoa" id="BGLB001869-RC">
    <property type="protein sequence ID" value="BGLB001869-PC"/>
    <property type="gene ID" value="BGLB001869"/>
</dbReference>
<keyword evidence="4" id="KW-0547">Nucleotide-binding</keyword>
<comment type="similarity">
    <text evidence="1">Belongs to the TRAFAC class TrmE-Era-EngA-EngB-Septin-like GTPase superfamily. AIG1/Toc34/Toc159-like paraseptin GTPase family. IAN subfamily.</text>
</comment>
<dbReference type="GO" id="GO:0016540">
    <property type="term" value="P:protein autoprocessing"/>
    <property type="evidence" value="ECO:0007669"/>
    <property type="project" value="InterPro"/>
</dbReference>
<evidence type="ECO:0000256" key="2">
    <source>
        <dbReference type="ARBA" id="ARBA00022473"/>
    </source>
</evidence>
<dbReference type="Pfam" id="PF01079">
    <property type="entry name" value="Hint"/>
    <property type="match status" value="1"/>
</dbReference>
<dbReference type="SUPFAM" id="SSF52540">
    <property type="entry name" value="P-loop containing nucleoside triphosphate hydrolases"/>
    <property type="match status" value="1"/>
</dbReference>
<dbReference type="OrthoDB" id="6056605at2759"/>
<dbReference type="SUPFAM" id="SSF51294">
    <property type="entry name" value="Hedgehog/intein (Hint) domain"/>
    <property type="match status" value="1"/>
</dbReference>
<dbReference type="CDD" id="cd00081">
    <property type="entry name" value="Hint"/>
    <property type="match status" value="1"/>
</dbReference>
<dbReference type="AlphaFoldDB" id="A0A2C9JFR2"/>
<proteinExistence type="inferred from homology"/>
<dbReference type="Pfam" id="PF04548">
    <property type="entry name" value="AIG1"/>
    <property type="match status" value="1"/>
</dbReference>
<dbReference type="GO" id="GO:0007267">
    <property type="term" value="P:cell-cell signaling"/>
    <property type="evidence" value="ECO:0007669"/>
    <property type="project" value="InterPro"/>
</dbReference>
<dbReference type="InterPro" id="IPR036844">
    <property type="entry name" value="Hint_dom_sf"/>
</dbReference>
<dbReference type="Gene3D" id="2.170.16.10">
    <property type="entry name" value="Hedgehog/Intein (Hint) domain"/>
    <property type="match status" value="1"/>
</dbReference>
<dbReference type="PROSITE" id="PS51720">
    <property type="entry name" value="G_AIG1"/>
    <property type="match status" value="1"/>
</dbReference>
<evidence type="ECO:0000256" key="4">
    <source>
        <dbReference type="ARBA" id="ARBA00022741"/>
    </source>
</evidence>
<dbReference type="PANTHER" id="PTHR10903:SF184">
    <property type="entry name" value="GTP-BINDING PROTEIN A"/>
    <property type="match status" value="1"/>
</dbReference>
<organism evidence="8 9">
    <name type="scientific">Biomphalaria glabrata</name>
    <name type="common">Bloodfluke planorb</name>
    <name type="synonym">Freshwater snail</name>
    <dbReference type="NCBI Taxonomy" id="6526"/>
    <lineage>
        <taxon>Eukaryota</taxon>
        <taxon>Metazoa</taxon>
        <taxon>Spiralia</taxon>
        <taxon>Lophotrochozoa</taxon>
        <taxon>Mollusca</taxon>
        <taxon>Gastropoda</taxon>
        <taxon>Heterobranchia</taxon>
        <taxon>Euthyneura</taxon>
        <taxon>Panpulmonata</taxon>
        <taxon>Hygrophila</taxon>
        <taxon>Lymnaeoidea</taxon>
        <taxon>Planorbidae</taxon>
        <taxon>Biomphalaria</taxon>
    </lineage>
</organism>
<keyword evidence="3" id="KW-0732">Signal</keyword>
<evidence type="ECO:0000313" key="9">
    <source>
        <dbReference type="Proteomes" id="UP000076420"/>
    </source>
</evidence>
<dbReference type="InterPro" id="IPR006703">
    <property type="entry name" value="G_AIG1"/>
</dbReference>
<evidence type="ECO:0000256" key="6">
    <source>
        <dbReference type="SAM" id="Coils"/>
    </source>
</evidence>
<dbReference type="KEGG" id="bgt:106051374"/>
<evidence type="ECO:0000256" key="5">
    <source>
        <dbReference type="ARBA" id="ARBA00023134"/>
    </source>
</evidence>
<dbReference type="GO" id="GO:0005525">
    <property type="term" value="F:GTP binding"/>
    <property type="evidence" value="ECO:0007669"/>
    <property type="project" value="UniProtKB-KW"/>
</dbReference>
<dbReference type="PANTHER" id="PTHR10903">
    <property type="entry name" value="GTPASE, IMAP FAMILY MEMBER-RELATED"/>
    <property type="match status" value="1"/>
</dbReference>
<dbReference type="Proteomes" id="UP000076420">
    <property type="component" value="Unassembled WGS sequence"/>
</dbReference>
<dbReference type="InterPro" id="IPR027417">
    <property type="entry name" value="P-loop_NTPase"/>
</dbReference>
<keyword evidence="2" id="KW-0217">Developmental protein</keyword>
<name>A0A2C9JFR2_BIOGL</name>
<dbReference type="InterPro" id="IPR001657">
    <property type="entry name" value="Hedgehog"/>
</dbReference>
<evidence type="ECO:0000256" key="1">
    <source>
        <dbReference type="ARBA" id="ARBA00008535"/>
    </source>
</evidence>
<dbReference type="EnsemblMetazoa" id="BGLB001869-RB">
    <property type="protein sequence ID" value="BGLB001869-PB"/>
    <property type="gene ID" value="BGLB001869"/>
</dbReference>
<dbReference type="InterPro" id="IPR045058">
    <property type="entry name" value="GIMA/IAN/Toc"/>
</dbReference>
<evidence type="ECO:0000259" key="7">
    <source>
        <dbReference type="PROSITE" id="PS51720"/>
    </source>
</evidence>
<dbReference type="VEuPathDB" id="VectorBase:BGLB001869"/>
<keyword evidence="6" id="KW-0175">Coiled coil</keyword>
<dbReference type="RefSeq" id="XP_013062038.2">
    <property type="nucleotide sequence ID" value="XM_013206584.2"/>
</dbReference>
<dbReference type="SMART" id="SM00306">
    <property type="entry name" value="HintN"/>
    <property type="match status" value="1"/>
</dbReference>
<dbReference type="STRING" id="6526.A0A2C9JFR2"/>
<protein>
    <recommendedName>
        <fullName evidence="7">AIG1-type G domain-containing protein</fullName>
    </recommendedName>
</protein>